<sequence length="136" mass="15067">MMEMTEEGQRSQQIEQENLYYAACVNGWIQTRMERDKSLLTLSAAAIPVLMGALSLAAIDTIGEKLLIASSLVSFTTCLFTVVRIFQKNADYFESLAKNETPTPLKHLDGWAFWSFAAGVGFVLILGAHQICQAIF</sequence>
<feature type="transmembrane region" description="Helical" evidence="1">
    <location>
        <begin position="39"/>
        <end position="59"/>
    </location>
</feature>
<evidence type="ECO:0000256" key="1">
    <source>
        <dbReference type="SAM" id="Phobius"/>
    </source>
</evidence>
<evidence type="ECO:0000313" key="3">
    <source>
        <dbReference type="Proteomes" id="UP000194003"/>
    </source>
</evidence>
<dbReference type="Proteomes" id="UP000194003">
    <property type="component" value="Unassembled WGS sequence"/>
</dbReference>
<organism evidence="2 3">
    <name type="scientific">Magnetofaba australis IT-1</name>
    <dbReference type="NCBI Taxonomy" id="1434232"/>
    <lineage>
        <taxon>Bacteria</taxon>
        <taxon>Pseudomonadati</taxon>
        <taxon>Pseudomonadota</taxon>
        <taxon>Magnetococcia</taxon>
        <taxon>Magnetococcales</taxon>
        <taxon>Magnetococcaceae</taxon>
        <taxon>Magnetofaba</taxon>
    </lineage>
</organism>
<keyword evidence="1" id="KW-1133">Transmembrane helix</keyword>
<feature type="transmembrane region" description="Helical" evidence="1">
    <location>
        <begin position="66"/>
        <end position="86"/>
    </location>
</feature>
<keyword evidence="1" id="KW-0472">Membrane</keyword>
<keyword evidence="1" id="KW-0812">Transmembrane</keyword>
<proteinExistence type="predicted"/>
<dbReference type="AlphaFoldDB" id="A0A1Y2K9S1"/>
<reference evidence="2 3" key="1">
    <citation type="journal article" date="2016" name="BMC Genomics">
        <title>Combined genomic and structural analyses of a cultured magnetotactic bacterium reveals its niche adaptation to a dynamic environment.</title>
        <authorList>
            <person name="Araujo A.C."/>
            <person name="Morillo V."/>
            <person name="Cypriano J."/>
            <person name="Teixeira L.C."/>
            <person name="Leao P."/>
            <person name="Lyra S."/>
            <person name="Almeida L.G."/>
            <person name="Bazylinski D.A."/>
            <person name="Vasconcellos A.T."/>
            <person name="Abreu F."/>
            <person name="Lins U."/>
        </authorList>
    </citation>
    <scope>NUCLEOTIDE SEQUENCE [LARGE SCALE GENOMIC DNA]</scope>
    <source>
        <strain evidence="2 3">IT-1</strain>
    </source>
</reference>
<comment type="caution">
    <text evidence="2">The sequence shown here is derived from an EMBL/GenBank/DDBJ whole genome shotgun (WGS) entry which is preliminary data.</text>
</comment>
<feature type="transmembrane region" description="Helical" evidence="1">
    <location>
        <begin position="111"/>
        <end position="132"/>
    </location>
</feature>
<evidence type="ECO:0000313" key="2">
    <source>
        <dbReference type="EMBL" id="OSM07694.1"/>
    </source>
</evidence>
<dbReference type="EMBL" id="LVJN01000012">
    <property type="protein sequence ID" value="OSM07694.1"/>
    <property type="molecule type" value="Genomic_DNA"/>
</dbReference>
<dbReference type="STRING" id="1434232.MAIT1_04536"/>
<name>A0A1Y2K9S1_9PROT</name>
<accession>A0A1Y2K9S1</accession>
<keyword evidence="3" id="KW-1185">Reference proteome</keyword>
<protein>
    <submittedName>
        <fullName evidence="2">Uncharacterized protein</fullName>
    </submittedName>
</protein>
<gene>
    <name evidence="2" type="ORF">MAIT1_04536</name>
</gene>